<sequence length="164" mass="18219">EGCESRSETREMMYSVKTLIVAALMTEMILVGESSFGEGTSSYNYDLSSMSDLTRLYNSPVYLAERMKRPLGSMDVIIGPISHSGVRVTLSDGSTWLVHKGDRFGISSQTVAVDARHMSTSWRIVETKNFGGTKNIGDFVRAGGTDYSLFFNNCHFGSRRMMNQ</sequence>
<reference evidence="1" key="1">
    <citation type="submission" date="2022-07" db="EMBL/GenBank/DDBJ databases">
        <title>Chromosome-level genome of Muraenolepis orangiensis.</title>
        <authorList>
            <person name="Kim J."/>
        </authorList>
    </citation>
    <scope>NUCLEOTIDE SEQUENCE</scope>
    <source>
        <strain evidence="1">KU_S4_2022</strain>
        <tissue evidence="1">Muscle</tissue>
    </source>
</reference>
<dbReference type="Proteomes" id="UP001148018">
    <property type="component" value="Unassembled WGS sequence"/>
</dbReference>
<proteinExistence type="predicted"/>
<name>A0A9Q0E322_9TELE</name>
<evidence type="ECO:0000313" key="1">
    <source>
        <dbReference type="EMBL" id="KAJ3598411.1"/>
    </source>
</evidence>
<gene>
    <name evidence="1" type="ORF">NHX12_001921</name>
</gene>
<comment type="caution">
    <text evidence="1">The sequence shown here is derived from an EMBL/GenBank/DDBJ whole genome shotgun (WGS) entry which is preliminary data.</text>
</comment>
<dbReference type="EMBL" id="JANIIK010000109">
    <property type="protein sequence ID" value="KAJ3598411.1"/>
    <property type="molecule type" value="Genomic_DNA"/>
</dbReference>
<dbReference type="OrthoDB" id="2428896at2759"/>
<keyword evidence="2" id="KW-1185">Reference proteome</keyword>
<accession>A0A9Q0E322</accession>
<dbReference type="AlphaFoldDB" id="A0A9Q0E322"/>
<feature type="non-terminal residue" evidence="1">
    <location>
        <position position="164"/>
    </location>
</feature>
<evidence type="ECO:0000313" key="2">
    <source>
        <dbReference type="Proteomes" id="UP001148018"/>
    </source>
</evidence>
<organism evidence="1 2">
    <name type="scientific">Muraenolepis orangiensis</name>
    <name type="common">Patagonian moray cod</name>
    <dbReference type="NCBI Taxonomy" id="630683"/>
    <lineage>
        <taxon>Eukaryota</taxon>
        <taxon>Metazoa</taxon>
        <taxon>Chordata</taxon>
        <taxon>Craniata</taxon>
        <taxon>Vertebrata</taxon>
        <taxon>Euteleostomi</taxon>
        <taxon>Actinopterygii</taxon>
        <taxon>Neopterygii</taxon>
        <taxon>Teleostei</taxon>
        <taxon>Neoteleostei</taxon>
        <taxon>Acanthomorphata</taxon>
        <taxon>Zeiogadaria</taxon>
        <taxon>Gadariae</taxon>
        <taxon>Gadiformes</taxon>
        <taxon>Muraenolepidoidei</taxon>
        <taxon>Muraenolepididae</taxon>
        <taxon>Muraenolepis</taxon>
    </lineage>
</organism>
<protein>
    <submittedName>
        <fullName evidence="1">Uncharacterized protein</fullName>
    </submittedName>
</protein>